<protein>
    <recommendedName>
        <fullName evidence="5">GPI anchored protein</fullName>
    </recommendedName>
</protein>
<reference evidence="3" key="1">
    <citation type="journal article" date="2019" name="Environ. Microbiol.">
        <title>Fungal ecological strategies reflected in gene transcription - a case study of two litter decomposers.</title>
        <authorList>
            <person name="Barbi F."/>
            <person name="Kohler A."/>
            <person name="Barry K."/>
            <person name="Baskaran P."/>
            <person name="Daum C."/>
            <person name="Fauchery L."/>
            <person name="Ihrmark K."/>
            <person name="Kuo A."/>
            <person name="LaButti K."/>
            <person name="Lipzen A."/>
            <person name="Morin E."/>
            <person name="Grigoriev I.V."/>
            <person name="Henrissat B."/>
            <person name="Lindahl B."/>
            <person name="Martin F."/>
        </authorList>
    </citation>
    <scope>NUCLEOTIDE SEQUENCE</scope>
    <source>
        <strain evidence="3">JB14</strain>
    </source>
</reference>
<feature type="signal peptide" evidence="2">
    <location>
        <begin position="1"/>
        <end position="19"/>
    </location>
</feature>
<evidence type="ECO:0000256" key="2">
    <source>
        <dbReference type="SAM" id="SignalP"/>
    </source>
</evidence>
<dbReference type="Proteomes" id="UP000799118">
    <property type="component" value="Unassembled WGS sequence"/>
</dbReference>
<evidence type="ECO:0000313" key="3">
    <source>
        <dbReference type="EMBL" id="KAE9409611.1"/>
    </source>
</evidence>
<keyword evidence="2" id="KW-0732">Signal</keyword>
<feature type="region of interest" description="Disordered" evidence="1">
    <location>
        <begin position="135"/>
        <end position="168"/>
    </location>
</feature>
<organism evidence="3 4">
    <name type="scientific">Gymnopus androsaceus JB14</name>
    <dbReference type="NCBI Taxonomy" id="1447944"/>
    <lineage>
        <taxon>Eukaryota</taxon>
        <taxon>Fungi</taxon>
        <taxon>Dikarya</taxon>
        <taxon>Basidiomycota</taxon>
        <taxon>Agaricomycotina</taxon>
        <taxon>Agaricomycetes</taxon>
        <taxon>Agaricomycetidae</taxon>
        <taxon>Agaricales</taxon>
        <taxon>Marasmiineae</taxon>
        <taxon>Omphalotaceae</taxon>
        <taxon>Gymnopus</taxon>
    </lineage>
</organism>
<evidence type="ECO:0000313" key="4">
    <source>
        <dbReference type="Proteomes" id="UP000799118"/>
    </source>
</evidence>
<dbReference type="AlphaFoldDB" id="A0A6A4IG16"/>
<dbReference type="OrthoDB" id="4991875at2759"/>
<evidence type="ECO:0008006" key="5">
    <source>
        <dbReference type="Google" id="ProtNLM"/>
    </source>
</evidence>
<dbReference type="PANTHER" id="PTHR40640">
    <property type="entry name" value="ANCHORED GLYCOPROTEIN, PUTATIVE (AFU_ORTHOLOGUE AFUA_8G04860)-RELATED"/>
    <property type="match status" value="1"/>
</dbReference>
<gene>
    <name evidence="3" type="ORF">BT96DRAFT_969982</name>
</gene>
<accession>A0A6A4IG16</accession>
<feature type="compositionally biased region" description="Low complexity" evidence="1">
    <location>
        <begin position="135"/>
        <end position="160"/>
    </location>
</feature>
<dbReference type="EMBL" id="ML769387">
    <property type="protein sequence ID" value="KAE9409611.1"/>
    <property type="molecule type" value="Genomic_DNA"/>
</dbReference>
<dbReference type="PANTHER" id="PTHR40640:SF1">
    <property type="entry name" value="ANCHORED GLYCOPROTEIN, PUTATIVE (AFU_ORTHOLOGUE AFUA_8G04860)-RELATED"/>
    <property type="match status" value="1"/>
</dbReference>
<proteinExistence type="predicted"/>
<evidence type="ECO:0000256" key="1">
    <source>
        <dbReference type="SAM" id="MobiDB-lite"/>
    </source>
</evidence>
<name>A0A6A4IG16_9AGAR</name>
<keyword evidence="4" id="KW-1185">Reference proteome</keyword>
<sequence>MHPSLLCIGLVAGLQTAIAQSTSLYIPGFDPQPISADIAGVDSNGHTTWVLQAASVTGDDDSGGFDGKVTLVEGSNDAHLTFVDPALSLTLGYDCTFSSGQALCSGVAGDGDTSIVTETETISSFAVELGTSTAATGSASTSVPGTGSSRSGTSTSATPSQTGKSNSSTKHVATTCVSLLGTSVVIFVLSLL</sequence>
<feature type="chain" id="PRO_5025379835" description="GPI anchored protein" evidence="2">
    <location>
        <begin position="20"/>
        <end position="192"/>
    </location>
</feature>